<evidence type="ECO:0000313" key="8">
    <source>
        <dbReference type="EMBL" id="OGM07370.1"/>
    </source>
</evidence>
<protein>
    <recommendedName>
        <fullName evidence="3">Uridine phosphorylase</fullName>
        <ecNumber evidence="2">2.4.2.3</ecNumber>
    </recommendedName>
</protein>
<evidence type="ECO:0000256" key="5">
    <source>
        <dbReference type="ARBA" id="ARBA00022679"/>
    </source>
</evidence>
<dbReference type="GO" id="GO:0004850">
    <property type="term" value="F:uridine phosphorylase activity"/>
    <property type="evidence" value="ECO:0007669"/>
    <property type="project" value="UniProtKB-EC"/>
</dbReference>
<dbReference type="SUPFAM" id="SSF53167">
    <property type="entry name" value="Purine and uridine phosphorylases"/>
    <property type="match status" value="1"/>
</dbReference>
<keyword evidence="4" id="KW-0328">Glycosyltransferase</keyword>
<comment type="caution">
    <text evidence="8">The sequence shown here is derived from an EMBL/GenBank/DDBJ whole genome shotgun (WGS) entry which is preliminary data.</text>
</comment>
<keyword evidence="5" id="KW-0808">Transferase</keyword>
<dbReference type="EC" id="2.4.2.3" evidence="2"/>
<proteinExistence type="inferred from homology"/>
<reference evidence="8 9" key="1">
    <citation type="journal article" date="2016" name="Nat. Commun.">
        <title>Thousands of microbial genomes shed light on interconnected biogeochemical processes in an aquifer system.</title>
        <authorList>
            <person name="Anantharaman K."/>
            <person name="Brown C.T."/>
            <person name="Hug L.A."/>
            <person name="Sharon I."/>
            <person name="Castelle C.J."/>
            <person name="Probst A.J."/>
            <person name="Thomas B.C."/>
            <person name="Singh A."/>
            <person name="Wilkins M.J."/>
            <person name="Karaoz U."/>
            <person name="Brodie E.L."/>
            <person name="Williams K.H."/>
            <person name="Hubbard S.S."/>
            <person name="Banfield J.F."/>
        </authorList>
    </citation>
    <scope>NUCLEOTIDE SEQUENCE [LARGE SCALE GENOMIC DNA]</scope>
</reference>
<feature type="domain" description="Nucleoside phosphorylase" evidence="7">
    <location>
        <begin position="15"/>
        <end position="222"/>
    </location>
</feature>
<dbReference type="GO" id="GO:0004731">
    <property type="term" value="F:purine-nucleoside phosphorylase activity"/>
    <property type="evidence" value="ECO:0007669"/>
    <property type="project" value="InterPro"/>
</dbReference>
<dbReference type="EMBL" id="MGFH01000046">
    <property type="protein sequence ID" value="OGM07370.1"/>
    <property type="molecule type" value="Genomic_DNA"/>
</dbReference>
<dbReference type="PANTHER" id="PTHR43691:SF11">
    <property type="entry name" value="FI09636P-RELATED"/>
    <property type="match status" value="1"/>
</dbReference>
<dbReference type="PROSITE" id="PS01232">
    <property type="entry name" value="PNP_UDP_1"/>
    <property type="match status" value="1"/>
</dbReference>
<comment type="similarity">
    <text evidence="1">Belongs to the PNP/UDP phosphorylase family.</text>
</comment>
<evidence type="ECO:0000256" key="6">
    <source>
        <dbReference type="ARBA" id="ARBA00048447"/>
    </source>
</evidence>
<dbReference type="NCBIfam" id="TIGR00107">
    <property type="entry name" value="deoD"/>
    <property type="match status" value="1"/>
</dbReference>
<evidence type="ECO:0000256" key="4">
    <source>
        <dbReference type="ARBA" id="ARBA00022676"/>
    </source>
</evidence>
<comment type="catalytic activity">
    <reaction evidence="6">
        <text>uridine + phosphate = alpha-D-ribose 1-phosphate + uracil</text>
        <dbReference type="Rhea" id="RHEA:24388"/>
        <dbReference type="ChEBI" id="CHEBI:16704"/>
        <dbReference type="ChEBI" id="CHEBI:17568"/>
        <dbReference type="ChEBI" id="CHEBI:43474"/>
        <dbReference type="ChEBI" id="CHEBI:57720"/>
        <dbReference type="EC" id="2.4.2.3"/>
    </reaction>
</comment>
<evidence type="ECO:0000313" key="9">
    <source>
        <dbReference type="Proteomes" id="UP000178735"/>
    </source>
</evidence>
<dbReference type="InterPro" id="IPR000845">
    <property type="entry name" value="Nucleoside_phosphorylase_d"/>
</dbReference>
<dbReference type="Proteomes" id="UP000178735">
    <property type="component" value="Unassembled WGS sequence"/>
</dbReference>
<gene>
    <name evidence="8" type="ORF">A2008_03445</name>
</gene>
<dbReference type="AlphaFoldDB" id="A0A1F7WXC8"/>
<evidence type="ECO:0000256" key="3">
    <source>
        <dbReference type="ARBA" id="ARBA00021980"/>
    </source>
</evidence>
<evidence type="ECO:0000256" key="1">
    <source>
        <dbReference type="ARBA" id="ARBA00010456"/>
    </source>
</evidence>
<accession>A0A1F7WXC8</accession>
<dbReference type="InterPro" id="IPR018016">
    <property type="entry name" value="Nucleoside_phosphorylase_CS"/>
</dbReference>
<dbReference type="NCBIfam" id="NF004489">
    <property type="entry name" value="PRK05819.1"/>
    <property type="match status" value="1"/>
</dbReference>
<dbReference type="HAMAP" id="MF_01627">
    <property type="entry name" value="Pur_nucleosid_phosp"/>
    <property type="match status" value="1"/>
</dbReference>
<dbReference type="Gene3D" id="3.40.50.1580">
    <property type="entry name" value="Nucleoside phosphorylase domain"/>
    <property type="match status" value="1"/>
</dbReference>
<evidence type="ECO:0000259" key="7">
    <source>
        <dbReference type="Pfam" id="PF01048"/>
    </source>
</evidence>
<organism evidence="8 9">
    <name type="scientific">Candidatus Wallbacteria bacterium GWC2_49_35</name>
    <dbReference type="NCBI Taxonomy" id="1817813"/>
    <lineage>
        <taxon>Bacteria</taxon>
        <taxon>Candidatus Walliibacteriota</taxon>
    </lineage>
</organism>
<dbReference type="Pfam" id="PF01048">
    <property type="entry name" value="PNP_UDP_1"/>
    <property type="match status" value="1"/>
</dbReference>
<dbReference type="CDD" id="cd09006">
    <property type="entry name" value="PNP_EcPNPI-like"/>
    <property type="match status" value="1"/>
</dbReference>
<dbReference type="STRING" id="1817813.A2008_03445"/>
<dbReference type="PANTHER" id="PTHR43691">
    <property type="entry name" value="URIDINE PHOSPHORYLASE"/>
    <property type="match status" value="1"/>
</dbReference>
<dbReference type="GO" id="GO:0006152">
    <property type="term" value="P:purine nucleoside catabolic process"/>
    <property type="evidence" value="ECO:0007669"/>
    <property type="project" value="TreeGrafter"/>
</dbReference>
<dbReference type="InterPro" id="IPR004402">
    <property type="entry name" value="DeoD-type"/>
</dbReference>
<evidence type="ECO:0000256" key="2">
    <source>
        <dbReference type="ARBA" id="ARBA00011888"/>
    </source>
</evidence>
<sequence>MSIHIGAKEGEIAKTVLLAGDPLRAKFVAENFLEGAACYNNVRGMLGYTGLYKGKRVSVQGSGMGIPSIAIYANELVTSYGVKNLIRIGSCGSMQAEVKLYDIILAMTACTDSSYNKLVFNGADYSPAADFGLLQRAHGAAKQMGVDAKVGNILATDVFYGENPDGWKLWAKYGVLAVEMETTALYTIAARHGVRALTILTVSDSLVTHEATTSEQREKTFTKMAGIALETAAE</sequence>
<name>A0A1F7WXC8_9BACT</name>
<dbReference type="GO" id="GO:0005829">
    <property type="term" value="C:cytosol"/>
    <property type="evidence" value="ECO:0007669"/>
    <property type="project" value="TreeGrafter"/>
</dbReference>
<dbReference type="InterPro" id="IPR035994">
    <property type="entry name" value="Nucleoside_phosphorylase_sf"/>
</dbReference>